<keyword evidence="3" id="KW-1185">Reference proteome</keyword>
<gene>
    <name evidence="2" type="ORF">GCM10009839_69230</name>
</gene>
<evidence type="ECO:0000256" key="1">
    <source>
        <dbReference type="SAM" id="Coils"/>
    </source>
</evidence>
<protein>
    <submittedName>
        <fullName evidence="2">Uncharacterized protein</fullName>
    </submittedName>
</protein>
<evidence type="ECO:0000313" key="2">
    <source>
        <dbReference type="EMBL" id="GAA2052117.1"/>
    </source>
</evidence>
<dbReference type="RefSeq" id="WP_344669915.1">
    <property type="nucleotide sequence ID" value="NZ_BAAAQN010000053.1"/>
</dbReference>
<keyword evidence="1" id="KW-0175">Coiled coil</keyword>
<sequence length="137" mass="14703">MVSVLERLAAREQAAAGRIEEIQKQIAALTAELGEAERELERLRIGQEVLAEVPAEDDAAPEAPAAVLSRQTASRWAMVPVFAPDADPSQALAGLPRPYQDVLEAIDDAGEPLRSVDCADLWGWACRPGSSRRCAAN</sequence>
<feature type="coiled-coil region" evidence="1">
    <location>
        <begin position="5"/>
        <end position="46"/>
    </location>
</feature>
<reference evidence="2 3" key="1">
    <citation type="journal article" date="2019" name="Int. J. Syst. Evol. Microbiol.">
        <title>The Global Catalogue of Microorganisms (GCM) 10K type strain sequencing project: providing services to taxonomists for standard genome sequencing and annotation.</title>
        <authorList>
            <consortium name="The Broad Institute Genomics Platform"/>
            <consortium name="The Broad Institute Genome Sequencing Center for Infectious Disease"/>
            <person name="Wu L."/>
            <person name="Ma J."/>
        </authorList>
    </citation>
    <scope>NUCLEOTIDE SEQUENCE [LARGE SCALE GENOMIC DNA]</scope>
    <source>
        <strain evidence="2 3">JCM 16014</strain>
    </source>
</reference>
<organism evidence="2 3">
    <name type="scientific">Catenulispora yoronensis</name>
    <dbReference type="NCBI Taxonomy" id="450799"/>
    <lineage>
        <taxon>Bacteria</taxon>
        <taxon>Bacillati</taxon>
        <taxon>Actinomycetota</taxon>
        <taxon>Actinomycetes</taxon>
        <taxon>Catenulisporales</taxon>
        <taxon>Catenulisporaceae</taxon>
        <taxon>Catenulispora</taxon>
    </lineage>
</organism>
<name>A0ABN2V7S9_9ACTN</name>
<dbReference type="Proteomes" id="UP001500751">
    <property type="component" value="Unassembled WGS sequence"/>
</dbReference>
<dbReference type="EMBL" id="BAAAQN010000053">
    <property type="protein sequence ID" value="GAA2052117.1"/>
    <property type="molecule type" value="Genomic_DNA"/>
</dbReference>
<proteinExistence type="predicted"/>
<evidence type="ECO:0000313" key="3">
    <source>
        <dbReference type="Proteomes" id="UP001500751"/>
    </source>
</evidence>
<accession>A0ABN2V7S9</accession>
<comment type="caution">
    <text evidence="2">The sequence shown here is derived from an EMBL/GenBank/DDBJ whole genome shotgun (WGS) entry which is preliminary data.</text>
</comment>